<dbReference type="EMBL" id="CP104971">
    <property type="protein sequence ID" value="UXN58147.1"/>
    <property type="molecule type" value="Genomic_DNA"/>
</dbReference>
<evidence type="ECO:0000313" key="1">
    <source>
        <dbReference type="EMBL" id="UXN58147.1"/>
    </source>
</evidence>
<organism evidence="1 2">
    <name type="scientific">Phyllobacterium zundukense</name>
    <dbReference type="NCBI Taxonomy" id="1867719"/>
    <lineage>
        <taxon>Bacteria</taxon>
        <taxon>Pseudomonadati</taxon>
        <taxon>Pseudomonadota</taxon>
        <taxon>Alphaproteobacteria</taxon>
        <taxon>Hyphomicrobiales</taxon>
        <taxon>Phyllobacteriaceae</taxon>
        <taxon>Phyllobacterium</taxon>
    </lineage>
</organism>
<reference evidence="1" key="1">
    <citation type="submission" date="2022-09" db="EMBL/GenBank/DDBJ databases">
        <title>Interaction between co-microsymbionts with complementary sets of symbiotic genes in legume-rhizobium systems.</title>
        <authorList>
            <person name="Safronova V."/>
            <person name="Sazanova A."/>
            <person name="Afonin A."/>
            <person name="Chirak E."/>
        </authorList>
    </citation>
    <scope>NUCLEOTIDE SEQUENCE</scope>
    <source>
        <strain evidence="1">A18/3m</strain>
    </source>
</reference>
<protein>
    <submittedName>
        <fullName evidence="1">Uncharacterized protein</fullName>
    </submittedName>
</protein>
<sequence length="81" mass="9361">MVMRGPRVSVDHPDRRGLCEEALEVRFFELMEKRQLMVLLDEALAVGWNKDEVRDGVRNLLVAKALSDADIDLKTRTFFEV</sequence>
<keyword evidence="1" id="KW-0614">Plasmid</keyword>
<accession>A0ACD4CX09</accession>
<dbReference type="Proteomes" id="UP001061991">
    <property type="component" value="Plasmid p_unnamed2"/>
</dbReference>
<gene>
    <name evidence="1" type="ORF">N8E88_04805</name>
</gene>
<name>A0ACD4CX09_9HYPH</name>
<evidence type="ECO:0000313" key="2">
    <source>
        <dbReference type="Proteomes" id="UP001061991"/>
    </source>
</evidence>
<proteinExistence type="predicted"/>
<geneLocation type="plasmid" evidence="1 2">
    <name>p_unnamed2</name>
</geneLocation>
<keyword evidence="2" id="KW-1185">Reference proteome</keyword>